<keyword evidence="2" id="KW-1185">Reference proteome</keyword>
<dbReference type="GO" id="GO:0008967">
    <property type="term" value="F:phosphoglycolate phosphatase activity"/>
    <property type="evidence" value="ECO:0007669"/>
    <property type="project" value="TreeGrafter"/>
</dbReference>
<dbReference type="Gene3D" id="3.40.50.1000">
    <property type="entry name" value="HAD superfamily/HAD-like"/>
    <property type="match status" value="1"/>
</dbReference>
<dbReference type="SFLD" id="SFLDS00003">
    <property type="entry name" value="Haloacid_Dehalogenase"/>
    <property type="match status" value="1"/>
</dbReference>
<name>A0A7W9J5B1_9ACTN</name>
<dbReference type="InterPro" id="IPR022468">
    <property type="entry name" value="PhnX-like"/>
</dbReference>
<reference evidence="1 2" key="1">
    <citation type="submission" date="2020-08" db="EMBL/GenBank/DDBJ databases">
        <title>Sequencing the genomes of 1000 actinobacteria strains.</title>
        <authorList>
            <person name="Klenk H.-P."/>
        </authorList>
    </citation>
    <scope>NUCLEOTIDE SEQUENCE [LARGE SCALE GENOMIC DNA]</scope>
    <source>
        <strain evidence="1 2">DSM 28967</strain>
    </source>
</reference>
<dbReference type="AlphaFoldDB" id="A0A7W9J5B1"/>
<dbReference type="GO" id="GO:0005829">
    <property type="term" value="C:cytosol"/>
    <property type="evidence" value="ECO:0007669"/>
    <property type="project" value="TreeGrafter"/>
</dbReference>
<evidence type="ECO:0000313" key="1">
    <source>
        <dbReference type="EMBL" id="MBB5835655.1"/>
    </source>
</evidence>
<dbReference type="PANTHER" id="PTHR43434">
    <property type="entry name" value="PHOSPHOGLYCOLATE PHOSPHATASE"/>
    <property type="match status" value="1"/>
</dbReference>
<keyword evidence="1" id="KW-0378">Hydrolase</keyword>
<protein>
    <submittedName>
        <fullName evidence="1">Phosphonatase-like hydrolase</fullName>
    </submittedName>
</protein>
<dbReference type="SFLD" id="SFLDG01129">
    <property type="entry name" value="C1.5:_HAD__Beta-PGM__Phosphata"/>
    <property type="match status" value="1"/>
</dbReference>
<comment type="caution">
    <text evidence="1">The sequence shown here is derived from an EMBL/GenBank/DDBJ whole genome shotgun (WGS) entry which is preliminary data.</text>
</comment>
<dbReference type="Proteomes" id="UP000549971">
    <property type="component" value="Unassembled WGS sequence"/>
</dbReference>
<dbReference type="GO" id="GO:0006281">
    <property type="term" value="P:DNA repair"/>
    <property type="evidence" value="ECO:0007669"/>
    <property type="project" value="TreeGrafter"/>
</dbReference>
<dbReference type="EMBL" id="JACHMY010000001">
    <property type="protein sequence ID" value="MBB5835655.1"/>
    <property type="molecule type" value="Genomic_DNA"/>
</dbReference>
<dbReference type="NCBIfam" id="TIGR03351">
    <property type="entry name" value="PhnX-like"/>
    <property type="match status" value="1"/>
</dbReference>
<evidence type="ECO:0000313" key="2">
    <source>
        <dbReference type="Proteomes" id="UP000549971"/>
    </source>
</evidence>
<organism evidence="1 2">
    <name type="scientific">Kribbella italica</name>
    <dbReference type="NCBI Taxonomy" id="1540520"/>
    <lineage>
        <taxon>Bacteria</taxon>
        <taxon>Bacillati</taxon>
        <taxon>Actinomycetota</taxon>
        <taxon>Actinomycetes</taxon>
        <taxon>Propionibacteriales</taxon>
        <taxon>Kribbellaceae</taxon>
        <taxon>Kribbella</taxon>
    </lineage>
</organism>
<sequence>MITLVCLDMAGTTVSDDGAVIAAFAAAVESAGLAAGTSEHRSAVDYAQATMGQSKITVFGAIFGGDQERAVAANEAFEKAYAAALTDGATALPGAEDAIRRMRERGLKVALTTGFSPVTRDALIEALGWQDLCDLVLSPADAGRGRPFPDMILSAVLRLEVDDVRQVAVAGDTASDLLAGTRAGASIVAGVLTGAHGTADFAAVPHTHVLPSVVELDQLLAT</sequence>
<dbReference type="InterPro" id="IPR050155">
    <property type="entry name" value="HAD-like_hydrolase_sf"/>
</dbReference>
<dbReference type="InterPro" id="IPR036412">
    <property type="entry name" value="HAD-like_sf"/>
</dbReference>
<proteinExistence type="predicted"/>
<dbReference type="PANTHER" id="PTHR43434:SF19">
    <property type="entry name" value="PHOSPHONOACETALDEHYDE HYDROLASE"/>
    <property type="match status" value="1"/>
</dbReference>
<dbReference type="Pfam" id="PF00702">
    <property type="entry name" value="Hydrolase"/>
    <property type="match status" value="1"/>
</dbReference>
<dbReference type="RefSeq" id="WP_184795272.1">
    <property type="nucleotide sequence ID" value="NZ_JACHMY010000001.1"/>
</dbReference>
<gene>
    <name evidence="1" type="ORF">HDA39_002389</name>
</gene>
<accession>A0A7W9J5B1</accession>
<dbReference type="InterPro" id="IPR023214">
    <property type="entry name" value="HAD_sf"/>
</dbReference>
<dbReference type="SUPFAM" id="SSF56784">
    <property type="entry name" value="HAD-like"/>
    <property type="match status" value="1"/>
</dbReference>